<evidence type="ECO:0000313" key="2">
    <source>
        <dbReference type="Proteomes" id="UP000315295"/>
    </source>
</evidence>
<organism evidence="1 2">
    <name type="scientific">Malus baccata</name>
    <name type="common">Siberian crab apple</name>
    <name type="synonym">Pyrus baccata</name>
    <dbReference type="NCBI Taxonomy" id="106549"/>
    <lineage>
        <taxon>Eukaryota</taxon>
        <taxon>Viridiplantae</taxon>
        <taxon>Streptophyta</taxon>
        <taxon>Embryophyta</taxon>
        <taxon>Tracheophyta</taxon>
        <taxon>Spermatophyta</taxon>
        <taxon>Magnoliopsida</taxon>
        <taxon>eudicotyledons</taxon>
        <taxon>Gunneridae</taxon>
        <taxon>Pentapetalae</taxon>
        <taxon>rosids</taxon>
        <taxon>fabids</taxon>
        <taxon>Rosales</taxon>
        <taxon>Rosaceae</taxon>
        <taxon>Amygdaloideae</taxon>
        <taxon>Maleae</taxon>
        <taxon>Malus</taxon>
    </lineage>
</organism>
<name>A0A540L8K9_MALBA</name>
<gene>
    <name evidence="1" type="ORF">C1H46_031609</name>
</gene>
<dbReference type="AlphaFoldDB" id="A0A540L8K9"/>
<proteinExistence type="predicted"/>
<sequence length="155" mass="17969">MCGLLDKYRWWHNFMNPISNLFIVSQYEDRWIVNSFNFIDSMFGDDEFFILSCENNLGCEYTSVNFDFLDVMNDLASFLVVDMSIVKSEEVESRDNTRNMFYVLLNAEVGFVSARPKIGMMSPKKKVCEEDDVKAEPSGGALRAIVRMLSLRKRI</sequence>
<keyword evidence="2" id="KW-1185">Reference proteome</keyword>
<protein>
    <submittedName>
        <fullName evidence="1">Uncharacterized protein</fullName>
    </submittedName>
</protein>
<dbReference type="Proteomes" id="UP000315295">
    <property type="component" value="Unassembled WGS sequence"/>
</dbReference>
<evidence type="ECO:0000313" key="1">
    <source>
        <dbReference type="EMBL" id="TQD82823.1"/>
    </source>
</evidence>
<reference evidence="1 2" key="1">
    <citation type="journal article" date="2019" name="G3 (Bethesda)">
        <title>Sequencing of a Wild Apple (Malus baccata) Genome Unravels the Differences Between Cultivated and Wild Apple Species Regarding Disease Resistance and Cold Tolerance.</title>
        <authorList>
            <person name="Chen X."/>
        </authorList>
    </citation>
    <scope>NUCLEOTIDE SEQUENCE [LARGE SCALE GENOMIC DNA]</scope>
    <source>
        <strain evidence="2">cv. Shandingzi</strain>
        <tissue evidence="1">Leaves</tissue>
    </source>
</reference>
<comment type="caution">
    <text evidence="1">The sequence shown here is derived from an EMBL/GenBank/DDBJ whole genome shotgun (WGS) entry which is preliminary data.</text>
</comment>
<dbReference type="EMBL" id="VIEB01000706">
    <property type="protein sequence ID" value="TQD82823.1"/>
    <property type="molecule type" value="Genomic_DNA"/>
</dbReference>
<accession>A0A540L8K9</accession>